<comment type="caution">
    <text evidence="2">The sequence shown here is derived from an EMBL/GenBank/DDBJ whole genome shotgun (WGS) entry which is preliminary data.</text>
</comment>
<gene>
    <name evidence="2" type="ORF">GBZ86_14875</name>
</gene>
<dbReference type="EMBL" id="WHJC01000394">
    <property type="protein sequence ID" value="MPQ45006.1"/>
    <property type="molecule type" value="Genomic_DNA"/>
</dbReference>
<accession>A0A6I1MND5</accession>
<organism evidence="2 3">
    <name type="scientific">Clostridium tarantellae</name>
    <dbReference type="NCBI Taxonomy" id="39493"/>
    <lineage>
        <taxon>Bacteria</taxon>
        <taxon>Bacillati</taxon>
        <taxon>Bacillota</taxon>
        <taxon>Clostridia</taxon>
        <taxon>Eubacteriales</taxon>
        <taxon>Clostridiaceae</taxon>
        <taxon>Clostridium</taxon>
    </lineage>
</organism>
<evidence type="ECO:0000256" key="1">
    <source>
        <dbReference type="SAM" id="SignalP"/>
    </source>
</evidence>
<feature type="signal peptide" evidence="1">
    <location>
        <begin position="1"/>
        <end position="28"/>
    </location>
</feature>
<protein>
    <submittedName>
        <fullName evidence="2">Uncharacterized protein</fullName>
    </submittedName>
</protein>
<proteinExistence type="predicted"/>
<evidence type="ECO:0000313" key="2">
    <source>
        <dbReference type="EMBL" id="MPQ45006.1"/>
    </source>
</evidence>
<sequence length="155" mass="17467">MVKNKIQILLLSGVIIASTFSHSTIVFAQEGIPKVDEITYPILLTHDKSTSLPVMKHTITKKNYNILDDNIEINGDTVTVKLKDNNSLKDIMIGANIGSVKNIKIITEGTKQMSWEDYDYLKEIKIPNIDLSLTKTDKVWGNIFTGDISNPNYWL</sequence>
<dbReference type="Proteomes" id="UP000430345">
    <property type="component" value="Unassembled WGS sequence"/>
</dbReference>
<feature type="chain" id="PRO_5026169610" evidence="1">
    <location>
        <begin position="29"/>
        <end position="155"/>
    </location>
</feature>
<evidence type="ECO:0000313" key="3">
    <source>
        <dbReference type="Proteomes" id="UP000430345"/>
    </source>
</evidence>
<keyword evidence="3" id="KW-1185">Reference proteome</keyword>
<reference evidence="2 3" key="1">
    <citation type="submission" date="2019-10" db="EMBL/GenBank/DDBJ databases">
        <title>The Genome Sequence of Clostridium tarantellae Isolated from Fish Brain.</title>
        <authorList>
            <person name="Bano L."/>
            <person name="Kiel M."/>
            <person name="Sales G."/>
            <person name="Doxey A.C."/>
            <person name="Mansfield M.J."/>
            <person name="Schiavone M."/>
            <person name="Rossetto O."/>
            <person name="Pirazzini M."/>
            <person name="Dobrindt U."/>
            <person name="Montecucco C."/>
        </authorList>
    </citation>
    <scope>NUCLEOTIDE SEQUENCE [LARGE SCALE GENOMIC DNA]</scope>
    <source>
        <strain evidence="2 3">DSM 3997</strain>
    </source>
</reference>
<name>A0A6I1MND5_9CLOT</name>
<dbReference type="RefSeq" id="WP_152891947.1">
    <property type="nucleotide sequence ID" value="NZ_WHJC01000394.1"/>
</dbReference>
<dbReference type="AlphaFoldDB" id="A0A6I1MND5"/>
<keyword evidence="1" id="KW-0732">Signal</keyword>